<evidence type="ECO:0000256" key="2">
    <source>
        <dbReference type="SAM" id="Coils"/>
    </source>
</evidence>
<dbReference type="InterPro" id="IPR000551">
    <property type="entry name" value="MerR-type_HTH_dom"/>
</dbReference>
<dbReference type="SUPFAM" id="SSF46955">
    <property type="entry name" value="Putative DNA-binding domain"/>
    <property type="match status" value="1"/>
</dbReference>
<comment type="caution">
    <text evidence="4">The sequence shown here is derived from an EMBL/GenBank/DDBJ whole genome shotgun (WGS) entry which is preliminary data.</text>
</comment>
<dbReference type="EMBL" id="JAMTCS010000001">
    <property type="protein sequence ID" value="MCP2263052.1"/>
    <property type="molecule type" value="Genomic_DNA"/>
</dbReference>
<evidence type="ECO:0000259" key="3">
    <source>
        <dbReference type="PROSITE" id="PS50937"/>
    </source>
</evidence>
<gene>
    <name evidence="4" type="ORF">APR03_000375</name>
</gene>
<dbReference type="InterPro" id="IPR009061">
    <property type="entry name" value="DNA-bd_dom_put_sf"/>
</dbReference>
<keyword evidence="2" id="KW-0175">Coiled coil</keyword>
<keyword evidence="1 4" id="KW-0238">DNA-binding</keyword>
<protein>
    <submittedName>
        <fullName evidence="4">DNA-binding transcriptional regulator, MerR family</fullName>
    </submittedName>
</protein>
<dbReference type="InterPro" id="IPR047057">
    <property type="entry name" value="MerR_fam"/>
</dbReference>
<dbReference type="CDD" id="cd01109">
    <property type="entry name" value="HTH_YyaN"/>
    <property type="match status" value="1"/>
</dbReference>
<sequence>MARVSGTSTPPDGIGIRAVSELTGLSLDTLRWYERTGLLPDVGRGPDGRRRYSPLAVGFVRLVQVLRRTGMPVAEVREFVRLAPAGLESHRTRIALLERHAAAVEEQITRLRADQAAVRTEAARYRAALARGHDCQAEMDEQGLAP</sequence>
<dbReference type="AlphaFoldDB" id="A0A9X2G0L2"/>
<feature type="coiled-coil region" evidence="2">
    <location>
        <begin position="87"/>
        <end position="114"/>
    </location>
</feature>
<dbReference type="GO" id="GO:0003700">
    <property type="term" value="F:DNA-binding transcription factor activity"/>
    <property type="evidence" value="ECO:0007669"/>
    <property type="project" value="InterPro"/>
</dbReference>
<evidence type="ECO:0000256" key="1">
    <source>
        <dbReference type="ARBA" id="ARBA00023125"/>
    </source>
</evidence>
<accession>A0A9X2G0L2</accession>
<dbReference type="Pfam" id="PF13411">
    <property type="entry name" value="MerR_1"/>
    <property type="match status" value="1"/>
</dbReference>
<proteinExistence type="predicted"/>
<organism evidence="4 5">
    <name type="scientific">Promicromonospora thailandica</name>
    <dbReference type="NCBI Taxonomy" id="765201"/>
    <lineage>
        <taxon>Bacteria</taxon>
        <taxon>Bacillati</taxon>
        <taxon>Actinomycetota</taxon>
        <taxon>Actinomycetes</taxon>
        <taxon>Micrococcales</taxon>
        <taxon>Promicromonosporaceae</taxon>
        <taxon>Promicromonospora</taxon>
    </lineage>
</organism>
<dbReference type="Proteomes" id="UP001139493">
    <property type="component" value="Unassembled WGS sequence"/>
</dbReference>
<evidence type="ECO:0000313" key="5">
    <source>
        <dbReference type="Proteomes" id="UP001139493"/>
    </source>
</evidence>
<dbReference type="SMART" id="SM00422">
    <property type="entry name" value="HTH_MERR"/>
    <property type="match status" value="1"/>
</dbReference>
<dbReference type="PROSITE" id="PS50937">
    <property type="entry name" value="HTH_MERR_2"/>
    <property type="match status" value="1"/>
</dbReference>
<dbReference type="PANTHER" id="PTHR30204">
    <property type="entry name" value="REDOX-CYCLING DRUG-SENSING TRANSCRIPTIONAL ACTIVATOR SOXR"/>
    <property type="match status" value="1"/>
</dbReference>
<feature type="domain" description="HTH merR-type" evidence="3">
    <location>
        <begin position="16"/>
        <end position="82"/>
    </location>
</feature>
<keyword evidence="5" id="KW-1185">Reference proteome</keyword>
<evidence type="ECO:0000313" key="4">
    <source>
        <dbReference type="EMBL" id="MCP2263052.1"/>
    </source>
</evidence>
<dbReference type="Gene3D" id="1.10.1660.10">
    <property type="match status" value="1"/>
</dbReference>
<name>A0A9X2G0L2_9MICO</name>
<dbReference type="GO" id="GO:0003677">
    <property type="term" value="F:DNA binding"/>
    <property type="evidence" value="ECO:0007669"/>
    <property type="project" value="UniProtKB-KW"/>
</dbReference>
<dbReference type="PANTHER" id="PTHR30204:SF98">
    <property type="entry name" value="HTH-TYPE TRANSCRIPTIONAL REGULATOR ADHR"/>
    <property type="match status" value="1"/>
</dbReference>
<reference evidence="4" key="1">
    <citation type="submission" date="2022-06" db="EMBL/GenBank/DDBJ databases">
        <title>Genomic Encyclopedia of Archaeal and Bacterial Type Strains, Phase II (KMG-II): from individual species to whole genera.</title>
        <authorList>
            <person name="Goeker M."/>
        </authorList>
    </citation>
    <scope>NUCLEOTIDE SEQUENCE</scope>
    <source>
        <strain evidence="4">DSM 26652</strain>
    </source>
</reference>